<organism evidence="6 7">
    <name type="scientific">Neptunomonas marina</name>
    <dbReference type="NCBI Taxonomy" id="1815562"/>
    <lineage>
        <taxon>Bacteria</taxon>
        <taxon>Pseudomonadati</taxon>
        <taxon>Pseudomonadota</taxon>
        <taxon>Gammaproteobacteria</taxon>
        <taxon>Oceanospirillales</taxon>
        <taxon>Oceanospirillaceae</taxon>
        <taxon>Neptunomonas</taxon>
    </lineage>
</organism>
<dbReference type="InterPro" id="IPR029510">
    <property type="entry name" value="Ald_DH_CS_GLU"/>
</dbReference>
<dbReference type="RefSeq" id="WP_127695463.1">
    <property type="nucleotide sequence ID" value="NZ_SACQ01000008.1"/>
</dbReference>
<reference evidence="6 7" key="1">
    <citation type="submission" date="2019-01" db="EMBL/GenBank/DDBJ databases">
        <authorList>
            <person name="Chen W.-M."/>
        </authorList>
    </citation>
    <scope>NUCLEOTIDE SEQUENCE [LARGE SCALE GENOMIC DNA]</scope>
    <source>
        <strain evidence="6 7">HPM-16</strain>
    </source>
</reference>
<evidence type="ECO:0000313" key="7">
    <source>
        <dbReference type="Proteomes" id="UP000282818"/>
    </source>
</evidence>
<dbReference type="FunFam" id="3.40.605.10:FF:000001">
    <property type="entry name" value="Aldehyde dehydrogenase 1"/>
    <property type="match status" value="1"/>
</dbReference>
<dbReference type="PANTHER" id="PTHR11699">
    <property type="entry name" value="ALDEHYDE DEHYDROGENASE-RELATED"/>
    <property type="match status" value="1"/>
</dbReference>
<sequence>MKSYQEWEALRSELRFREGAFINGEFVPAISGETFPSVNPATEEVLVNVASCDTADIDVAVSHARAAFQSGVWSQMAPRARKKVLLRLAQLLDQHRDELALLDTLEMGKSISEMVAIDIPDTIDCFEWTAECIDKVYGEIAPTGVDTLALISHEPCGVVGCITPWNYPLMMAAWKVAPALAAGNSVILKPSEKSVLSLLRLAELAKEAGIPDGVFNVVTGYGHTAGKALALHQDVDVLAFTGSTRVAGMLMGYAGESNMKRVWLEAGGKSPNLVFADADLDKAAQTAAVAIFGNQGEVCIACSRLYVDASVKDEFVEKLVAAAKRFQPGDPLNPATTMGPLVDKAQLDTVARYVSSAIEEGGRVLLGGVPEHQTGEGFFVEPTIIDNAHNGMTFVKEEIFGPVLAVCTFETEEEAIRLANDSQYGLGSALWTESLSRAHRVSRQIQAGMVWVNTWGEGDTTVPFGGVKASGNGRDKSLHAFEKYTDVKNVMIRLS</sequence>
<proteinExistence type="inferred from homology"/>
<dbReference type="InterPro" id="IPR015590">
    <property type="entry name" value="Aldehyde_DH_dom"/>
</dbReference>
<dbReference type="AlphaFoldDB" id="A0A437Q541"/>
<dbReference type="EMBL" id="SACQ01000008">
    <property type="protein sequence ID" value="RVU29614.1"/>
    <property type="molecule type" value="Genomic_DNA"/>
</dbReference>
<dbReference type="Proteomes" id="UP000282818">
    <property type="component" value="Unassembled WGS sequence"/>
</dbReference>
<dbReference type="Gene3D" id="3.40.605.10">
    <property type="entry name" value="Aldehyde Dehydrogenase, Chain A, domain 1"/>
    <property type="match status" value="1"/>
</dbReference>
<dbReference type="InterPro" id="IPR016161">
    <property type="entry name" value="Ald_DH/histidinol_DH"/>
</dbReference>
<evidence type="ECO:0000259" key="5">
    <source>
        <dbReference type="Pfam" id="PF00171"/>
    </source>
</evidence>
<evidence type="ECO:0000256" key="2">
    <source>
        <dbReference type="ARBA" id="ARBA00023002"/>
    </source>
</evidence>
<dbReference type="InterPro" id="IPR016162">
    <property type="entry name" value="Ald_DH_N"/>
</dbReference>
<dbReference type="CDD" id="cd07112">
    <property type="entry name" value="ALDH_GABALDH-PuuC"/>
    <property type="match status" value="1"/>
</dbReference>
<keyword evidence="7" id="KW-1185">Reference proteome</keyword>
<accession>A0A437Q541</accession>
<dbReference type="InterPro" id="IPR016160">
    <property type="entry name" value="Ald_DH_CS_CYS"/>
</dbReference>
<dbReference type="PROSITE" id="PS00687">
    <property type="entry name" value="ALDEHYDE_DEHYDR_GLU"/>
    <property type="match status" value="1"/>
</dbReference>
<dbReference type="GO" id="GO:0004030">
    <property type="term" value="F:aldehyde dehydrogenase [NAD(P)+] activity"/>
    <property type="evidence" value="ECO:0007669"/>
    <property type="project" value="UniProtKB-ARBA"/>
</dbReference>
<dbReference type="Pfam" id="PF00171">
    <property type="entry name" value="Aldedh"/>
    <property type="match status" value="1"/>
</dbReference>
<dbReference type="FunFam" id="3.40.309.10:FF:000012">
    <property type="entry name" value="Betaine aldehyde dehydrogenase"/>
    <property type="match status" value="1"/>
</dbReference>
<feature type="active site" evidence="3">
    <location>
        <position position="265"/>
    </location>
</feature>
<dbReference type="InterPro" id="IPR016163">
    <property type="entry name" value="Ald_DH_C"/>
</dbReference>
<dbReference type="SUPFAM" id="SSF53720">
    <property type="entry name" value="ALDH-like"/>
    <property type="match status" value="1"/>
</dbReference>
<evidence type="ECO:0000256" key="4">
    <source>
        <dbReference type="RuleBase" id="RU003345"/>
    </source>
</evidence>
<feature type="domain" description="Aldehyde dehydrogenase" evidence="5">
    <location>
        <begin position="29"/>
        <end position="490"/>
    </location>
</feature>
<dbReference type="Gene3D" id="3.40.309.10">
    <property type="entry name" value="Aldehyde Dehydrogenase, Chain A, domain 2"/>
    <property type="match status" value="1"/>
</dbReference>
<comment type="similarity">
    <text evidence="1 4">Belongs to the aldehyde dehydrogenase family.</text>
</comment>
<evidence type="ECO:0000256" key="3">
    <source>
        <dbReference type="PROSITE-ProRule" id="PRU10007"/>
    </source>
</evidence>
<protein>
    <submittedName>
        <fullName evidence="6">Aldehyde dehydrogenase</fullName>
    </submittedName>
</protein>
<dbReference type="PROSITE" id="PS00070">
    <property type="entry name" value="ALDEHYDE_DEHYDR_CYS"/>
    <property type="match status" value="1"/>
</dbReference>
<evidence type="ECO:0000256" key="1">
    <source>
        <dbReference type="ARBA" id="ARBA00009986"/>
    </source>
</evidence>
<name>A0A437Q541_9GAMM</name>
<evidence type="ECO:0000313" key="6">
    <source>
        <dbReference type="EMBL" id="RVU29614.1"/>
    </source>
</evidence>
<keyword evidence="2 4" id="KW-0560">Oxidoreductase</keyword>
<comment type="caution">
    <text evidence="6">The sequence shown here is derived from an EMBL/GenBank/DDBJ whole genome shotgun (WGS) entry which is preliminary data.</text>
</comment>
<gene>
    <name evidence="6" type="ORF">EOE65_15710</name>
</gene>